<sequence length="215" mass="22685">MHDVQGTQVRPDAAGGLREAKKAATRTQLTTAARRLAVEHGLDAVTVEMISSAAGVSVRTFFNYFETKDAAVLGPDQAVAPDAAISAFLAGRPTGALLDDLVALLDPSDQLAREGRDGVQQLFDLVSREPRVLAAFLTRGMAHEADVARLVALRLGLAEPTTACRTVAAAAVTVVRRGYAEWFADPGPAAPLRARIEQAARELVALVRPADPPAD</sequence>
<keyword evidence="1" id="KW-0805">Transcription regulation</keyword>
<gene>
    <name evidence="7" type="ORF">JL106_06365</name>
</gene>
<keyword evidence="8" id="KW-1185">Reference proteome</keyword>
<reference evidence="7" key="1">
    <citation type="submission" date="2021-01" db="EMBL/GenBank/DDBJ databases">
        <title>YIM 132084 draft genome.</title>
        <authorList>
            <person name="An D."/>
        </authorList>
    </citation>
    <scope>NUCLEOTIDE SEQUENCE</scope>
    <source>
        <strain evidence="7">YIM 132084</strain>
    </source>
</reference>
<name>A0A938Y6W5_9ACTN</name>
<dbReference type="InterPro" id="IPR009057">
    <property type="entry name" value="Homeodomain-like_sf"/>
</dbReference>
<feature type="domain" description="HTH tetR-type" evidence="6">
    <location>
        <begin position="23"/>
        <end position="83"/>
    </location>
</feature>
<keyword evidence="2 4" id="KW-0238">DNA-binding</keyword>
<evidence type="ECO:0000256" key="1">
    <source>
        <dbReference type="ARBA" id="ARBA00023015"/>
    </source>
</evidence>
<dbReference type="Proteomes" id="UP000663792">
    <property type="component" value="Unassembled WGS sequence"/>
</dbReference>
<dbReference type="EMBL" id="JAERWK010000008">
    <property type="protein sequence ID" value="MBM9466905.1"/>
    <property type="molecule type" value="Genomic_DNA"/>
</dbReference>
<evidence type="ECO:0000313" key="7">
    <source>
        <dbReference type="EMBL" id="MBM9466905.1"/>
    </source>
</evidence>
<dbReference type="Pfam" id="PF17754">
    <property type="entry name" value="TetR_C_14"/>
    <property type="match status" value="1"/>
</dbReference>
<dbReference type="PANTHER" id="PTHR30055:SF238">
    <property type="entry name" value="MYCOFACTOCIN BIOSYNTHESIS TRANSCRIPTIONAL REGULATOR MFTR-RELATED"/>
    <property type="match status" value="1"/>
</dbReference>
<dbReference type="AlphaFoldDB" id="A0A938Y6W5"/>
<dbReference type="InterPro" id="IPR041347">
    <property type="entry name" value="MftR_C"/>
</dbReference>
<dbReference type="Gene3D" id="1.10.357.10">
    <property type="entry name" value="Tetracycline Repressor, domain 2"/>
    <property type="match status" value="1"/>
</dbReference>
<dbReference type="InterPro" id="IPR023772">
    <property type="entry name" value="DNA-bd_HTH_TetR-type_CS"/>
</dbReference>
<dbReference type="PROSITE" id="PS01081">
    <property type="entry name" value="HTH_TETR_1"/>
    <property type="match status" value="1"/>
</dbReference>
<accession>A0A938Y6W5</accession>
<evidence type="ECO:0000313" key="8">
    <source>
        <dbReference type="Proteomes" id="UP000663792"/>
    </source>
</evidence>
<proteinExistence type="predicted"/>
<dbReference type="SUPFAM" id="SSF46689">
    <property type="entry name" value="Homeodomain-like"/>
    <property type="match status" value="1"/>
</dbReference>
<evidence type="ECO:0000259" key="6">
    <source>
        <dbReference type="PROSITE" id="PS50977"/>
    </source>
</evidence>
<evidence type="ECO:0000256" key="2">
    <source>
        <dbReference type="ARBA" id="ARBA00023125"/>
    </source>
</evidence>
<keyword evidence="3" id="KW-0804">Transcription</keyword>
<dbReference type="PROSITE" id="PS50977">
    <property type="entry name" value="HTH_TETR_2"/>
    <property type="match status" value="1"/>
</dbReference>
<dbReference type="PANTHER" id="PTHR30055">
    <property type="entry name" value="HTH-TYPE TRANSCRIPTIONAL REGULATOR RUTR"/>
    <property type="match status" value="1"/>
</dbReference>
<dbReference type="GO" id="GO:0003700">
    <property type="term" value="F:DNA-binding transcription factor activity"/>
    <property type="evidence" value="ECO:0007669"/>
    <property type="project" value="TreeGrafter"/>
</dbReference>
<organism evidence="7 8">
    <name type="scientific">Nakamurella leprariae</name>
    <dbReference type="NCBI Taxonomy" id="2803911"/>
    <lineage>
        <taxon>Bacteria</taxon>
        <taxon>Bacillati</taxon>
        <taxon>Actinomycetota</taxon>
        <taxon>Actinomycetes</taxon>
        <taxon>Nakamurellales</taxon>
        <taxon>Nakamurellaceae</taxon>
        <taxon>Nakamurella</taxon>
    </lineage>
</organism>
<dbReference type="Pfam" id="PF00440">
    <property type="entry name" value="TetR_N"/>
    <property type="match status" value="1"/>
</dbReference>
<feature type="DNA-binding region" description="H-T-H motif" evidence="4">
    <location>
        <begin position="46"/>
        <end position="65"/>
    </location>
</feature>
<dbReference type="InterPro" id="IPR001647">
    <property type="entry name" value="HTH_TetR"/>
</dbReference>
<feature type="region of interest" description="Disordered" evidence="5">
    <location>
        <begin position="1"/>
        <end position="22"/>
    </location>
</feature>
<evidence type="ECO:0000256" key="5">
    <source>
        <dbReference type="SAM" id="MobiDB-lite"/>
    </source>
</evidence>
<dbReference type="GO" id="GO:0000976">
    <property type="term" value="F:transcription cis-regulatory region binding"/>
    <property type="evidence" value="ECO:0007669"/>
    <property type="project" value="TreeGrafter"/>
</dbReference>
<evidence type="ECO:0000256" key="4">
    <source>
        <dbReference type="PROSITE-ProRule" id="PRU00335"/>
    </source>
</evidence>
<evidence type="ECO:0000256" key="3">
    <source>
        <dbReference type="ARBA" id="ARBA00023163"/>
    </source>
</evidence>
<protein>
    <submittedName>
        <fullName evidence="7">Helix-turn-helix transcriptional regulator</fullName>
    </submittedName>
</protein>
<dbReference type="InterPro" id="IPR050109">
    <property type="entry name" value="HTH-type_TetR-like_transc_reg"/>
</dbReference>
<comment type="caution">
    <text evidence="7">The sequence shown here is derived from an EMBL/GenBank/DDBJ whole genome shotgun (WGS) entry which is preliminary data.</text>
</comment>